<keyword evidence="1" id="KW-0378">Hydrolase</keyword>
<dbReference type="InterPro" id="IPR006328">
    <property type="entry name" value="2-HAD"/>
</dbReference>
<keyword evidence="3" id="KW-1185">Reference proteome</keyword>
<dbReference type="EMBL" id="BAAARW010000024">
    <property type="protein sequence ID" value="GAA2440862.1"/>
    <property type="molecule type" value="Genomic_DNA"/>
</dbReference>
<dbReference type="InterPro" id="IPR006439">
    <property type="entry name" value="HAD-SF_hydro_IA"/>
</dbReference>
<dbReference type="PANTHER" id="PTHR43316">
    <property type="entry name" value="HYDROLASE, HALOACID DELAHOGENASE-RELATED"/>
    <property type="match status" value="1"/>
</dbReference>
<dbReference type="InterPro" id="IPR051540">
    <property type="entry name" value="S-2-haloacid_dehalogenase"/>
</dbReference>
<dbReference type="SFLD" id="SFLDS00003">
    <property type="entry name" value="Haloacid_Dehalogenase"/>
    <property type="match status" value="1"/>
</dbReference>
<gene>
    <name evidence="2" type="ORF">GCM10010191_66180</name>
</gene>
<protein>
    <submittedName>
        <fullName evidence="2">Haloacid dehalogenase type II</fullName>
    </submittedName>
</protein>
<accession>A0ABN3JY72</accession>
<dbReference type="NCBIfam" id="TIGR01493">
    <property type="entry name" value="HAD-SF-IA-v2"/>
    <property type="match status" value="1"/>
</dbReference>
<dbReference type="SUPFAM" id="SSF56784">
    <property type="entry name" value="HAD-like"/>
    <property type="match status" value="1"/>
</dbReference>
<dbReference type="InterPro" id="IPR036412">
    <property type="entry name" value="HAD-like_sf"/>
</dbReference>
<reference evidence="2 3" key="1">
    <citation type="journal article" date="2019" name="Int. J. Syst. Evol. Microbiol.">
        <title>The Global Catalogue of Microorganisms (GCM) 10K type strain sequencing project: providing services to taxonomists for standard genome sequencing and annotation.</title>
        <authorList>
            <consortium name="The Broad Institute Genomics Platform"/>
            <consortium name="The Broad Institute Genome Sequencing Center for Infectious Disease"/>
            <person name="Wu L."/>
            <person name="Ma J."/>
        </authorList>
    </citation>
    <scope>NUCLEOTIDE SEQUENCE [LARGE SCALE GENOMIC DNA]</scope>
    <source>
        <strain evidence="2 3">JCM 3325</strain>
    </source>
</reference>
<organism evidence="2 3">
    <name type="scientific">Actinomadura vinacea</name>
    <dbReference type="NCBI Taxonomy" id="115336"/>
    <lineage>
        <taxon>Bacteria</taxon>
        <taxon>Bacillati</taxon>
        <taxon>Actinomycetota</taxon>
        <taxon>Actinomycetes</taxon>
        <taxon>Streptosporangiales</taxon>
        <taxon>Thermomonosporaceae</taxon>
        <taxon>Actinomadura</taxon>
    </lineage>
</organism>
<name>A0ABN3JY72_9ACTN</name>
<dbReference type="PANTHER" id="PTHR43316:SF3">
    <property type="entry name" value="HALOACID DEHALOGENASE, TYPE II (AFU_ORTHOLOGUE AFUA_2G07750)-RELATED"/>
    <property type="match status" value="1"/>
</dbReference>
<proteinExistence type="predicted"/>
<dbReference type="SFLD" id="SFLDG01129">
    <property type="entry name" value="C1.5:_HAD__Beta-PGM__Phosphata"/>
    <property type="match status" value="1"/>
</dbReference>
<comment type="caution">
    <text evidence="2">The sequence shown here is derived from an EMBL/GenBank/DDBJ whole genome shotgun (WGS) entry which is preliminary data.</text>
</comment>
<evidence type="ECO:0000313" key="2">
    <source>
        <dbReference type="EMBL" id="GAA2440862.1"/>
    </source>
</evidence>
<dbReference type="InterPro" id="IPR023214">
    <property type="entry name" value="HAD_sf"/>
</dbReference>
<evidence type="ECO:0000313" key="3">
    <source>
        <dbReference type="Proteomes" id="UP001501231"/>
    </source>
</evidence>
<evidence type="ECO:0000256" key="1">
    <source>
        <dbReference type="ARBA" id="ARBA00022801"/>
    </source>
</evidence>
<dbReference type="Proteomes" id="UP001501231">
    <property type="component" value="Unassembled WGS sequence"/>
</dbReference>
<sequence>MAAAERATFYKESPLSGPDPKFITFDMYGTLTDFAIVPAAREVIKDVAPPETLDIFLHRFSCYQLDEAMGDWRPYDEVIARSFERACNSTGVEFRPSDPAKIFAAIPEWGPHPDVPEPLAKLAGHFPLVIVSNAANGHADQNAGKLGAPFHAVYTAEMAQAYKPRLRAFEFMYEQLGCRPEETMHVSSSPRYDLQSATDLGVRDTVYLNRGNEPSAPFYHAYEVTSLAGVVEILGI</sequence>
<dbReference type="Gene3D" id="1.10.150.750">
    <property type="match status" value="1"/>
</dbReference>
<dbReference type="NCBIfam" id="TIGR01428">
    <property type="entry name" value="HAD_type_II"/>
    <property type="match status" value="1"/>
</dbReference>
<dbReference type="Gene3D" id="3.40.50.1000">
    <property type="entry name" value="HAD superfamily/HAD-like"/>
    <property type="match status" value="1"/>
</dbReference>
<dbReference type="Pfam" id="PF00702">
    <property type="entry name" value="Hydrolase"/>
    <property type="match status" value="1"/>
</dbReference>